<dbReference type="EMBL" id="JX863699">
    <property type="protein sequence ID" value="AGR39574.1"/>
    <property type="molecule type" value="mRNA"/>
</dbReference>
<dbReference type="SUPFAM" id="SSF100910">
    <property type="entry name" value="Chemosensory protein Csp2"/>
    <property type="match status" value="1"/>
</dbReference>
<proteinExistence type="evidence at transcript level"/>
<sequence length="120" mass="13740">MKVVLLTLCFALGVLAQDKYESVNDDFDVSKVLNNDRLLQSYAKCLLNKGPCTSEVKEVKAKLPEALETRCAKCTDKQKQMGKVLAQEVKKNHPDIWKELVAMYDPQGKYQEAWKEFLQE</sequence>
<name>U5KDN1_AGRIP</name>
<dbReference type="InterPro" id="IPR036682">
    <property type="entry name" value="OS_D_A10/PebIII_sf"/>
</dbReference>
<dbReference type="AlphaFoldDB" id="U5KDN1"/>
<evidence type="ECO:0000313" key="2">
    <source>
        <dbReference type="EMBL" id="AGR39574.1"/>
    </source>
</evidence>
<feature type="signal peptide" evidence="1">
    <location>
        <begin position="1"/>
        <end position="16"/>
    </location>
</feature>
<dbReference type="PANTHER" id="PTHR11257">
    <property type="entry name" value="CHEMOSENSORY PROTEIN-RELATED"/>
    <property type="match status" value="1"/>
</dbReference>
<dbReference type="PANTHER" id="PTHR11257:SF13">
    <property type="entry name" value="GEO07322P1"/>
    <property type="match status" value="1"/>
</dbReference>
<gene>
    <name evidence="2" type="primary">CSP4</name>
</gene>
<accession>U5KDN1</accession>
<reference evidence="2" key="1">
    <citation type="submission" date="2012-09" db="EMBL/GenBank/DDBJ databases">
        <authorList>
            <person name="Gu S.-H."/>
            <person name="Zhou J.-J."/>
            <person name="Guo Y.-Y."/>
            <person name="Zhang Y.-J."/>
        </authorList>
    </citation>
    <scope>NUCLEOTIDE SEQUENCE</scope>
</reference>
<evidence type="ECO:0000256" key="1">
    <source>
        <dbReference type="SAM" id="SignalP"/>
    </source>
</evidence>
<organism evidence="2">
    <name type="scientific">Agrotis ipsilon</name>
    <name type="common">Black cutworm moth</name>
    <dbReference type="NCBI Taxonomy" id="56364"/>
    <lineage>
        <taxon>Eukaryota</taxon>
        <taxon>Metazoa</taxon>
        <taxon>Ecdysozoa</taxon>
        <taxon>Arthropoda</taxon>
        <taxon>Hexapoda</taxon>
        <taxon>Insecta</taxon>
        <taxon>Pterygota</taxon>
        <taxon>Neoptera</taxon>
        <taxon>Endopterygota</taxon>
        <taxon>Lepidoptera</taxon>
        <taxon>Glossata</taxon>
        <taxon>Ditrysia</taxon>
        <taxon>Noctuoidea</taxon>
        <taxon>Noctuidae</taxon>
        <taxon>Noctuinae</taxon>
        <taxon>Noctuini</taxon>
        <taxon>Agrotis</taxon>
    </lineage>
</organism>
<keyword evidence="1" id="KW-0732">Signal</keyword>
<dbReference type="Gene3D" id="1.10.2080.10">
    <property type="entry name" value="Insect odorant-binding protein A10/Ejaculatory bulb-specific protein 3"/>
    <property type="match status" value="1"/>
</dbReference>
<feature type="chain" id="PRO_5004662152" evidence="1">
    <location>
        <begin position="17"/>
        <end position="120"/>
    </location>
</feature>
<reference evidence="2" key="2">
    <citation type="journal article" date="2013" name="BMC Genomics">
        <title>Identification of genes expressed in the sex pheromone gland of the black cutworm Agrotis ipsilon with putative roles in sex pheromone biosynthesis and transport.</title>
        <authorList>
            <person name="Gu S.H."/>
            <person name="Wu K.M."/>
            <person name="Guo Y.Y."/>
            <person name="Pickett J.A."/>
            <person name="Field L.M."/>
            <person name="Zhou J.J."/>
            <person name="Zhang Y.J."/>
        </authorList>
    </citation>
    <scope>NUCLEOTIDE SEQUENCE</scope>
</reference>
<dbReference type="InterPro" id="IPR005055">
    <property type="entry name" value="A10/PebIII"/>
</dbReference>
<protein>
    <submittedName>
        <fullName evidence="2">Chemosensory protein 4</fullName>
    </submittedName>
</protein>
<dbReference type="Pfam" id="PF03392">
    <property type="entry name" value="OS-D"/>
    <property type="match status" value="1"/>
</dbReference>